<comment type="similarity">
    <text evidence="3 11">Belongs to the adaptor complexes large subunit family.</text>
</comment>
<dbReference type="SUPFAM" id="SSF48371">
    <property type="entry name" value="ARM repeat"/>
    <property type="match status" value="1"/>
</dbReference>
<dbReference type="InterPro" id="IPR026740">
    <property type="entry name" value="AP3_beta"/>
</dbReference>
<dbReference type="GO" id="GO:0030131">
    <property type="term" value="C:clathrin adaptor complex"/>
    <property type="evidence" value="ECO:0007669"/>
    <property type="project" value="InterPro"/>
</dbReference>
<dbReference type="InterPro" id="IPR016024">
    <property type="entry name" value="ARM-type_fold"/>
</dbReference>
<dbReference type="GO" id="GO:0006886">
    <property type="term" value="P:intracellular protein transport"/>
    <property type="evidence" value="ECO:0007669"/>
    <property type="project" value="InterPro"/>
</dbReference>
<comment type="subcellular location">
    <subcellularLocation>
        <location evidence="1">Cytoplasmic vesicle</location>
        <location evidence="1">Clathrin-coated vesicle membrane</location>
        <topology evidence="1">Peripheral membrane protein</topology>
        <orientation evidence="1">Cytoplasmic side</orientation>
    </subcellularLocation>
    <subcellularLocation>
        <location evidence="2">Golgi apparatus</location>
    </subcellularLocation>
</comment>
<sequence>MEQNSTILGKIIEVSCTIKSAFKGGNLEVTLKPYVSVEEKRLADDDYEYMEQYFSLNEDLKQMLESSKDSAKLDAMKRIVGMIAKGKNASELFPAVVKNVASKNIEIKKLVYVYLMRYAEEQQDLALLSISTFQRALKDPNQLIRASALRVLSSIRVPIIVPIMMLAIKEASSDLSPYVRKNAAHAIQKLYSLDPEQKEMLIEVIEKLLKDRSTLVAGSVVMAFEEVCPDRIDLIHKNYRKLCNLLVDVEEWGQVVIIHMLTRYARTQFISPWKTDDDIVEEHSENNFYESDEEQKEKDRNVKKTYTMDPDHRLLLRNTKPLLQSRNAAVVMAVAQLYWHLAPKSEAGIVSKSLVRLLRSNREVQYIVLQNIATMSIQRKGMFEPYLKSFYVRSTDPTMIKTLKLEILTNLANEANISTLLREFQTYVKSQDKQFAAATIQAIGRCATNITEVTDTCLNGLVCLLSNRDETVVAESVVVIKKLLQTQPAHHGEIIKHMAKLLDNITTKLLTQYVLNLGKYDQSYDIRDRTRFIRQLIVPNEKSGALSKYAKKIFLAQKPAPLLESPFKDRDHFQLGTLSHTLNSRATGYLELSDWPDVAPDPAVRNVEVAESAKEWTAILGKTKKEKPTEKFYSESEEEEDESASTSATESESGSESEKEDKEEGSSDESSASSSSSEESSDSESDSKESIAKKASGAVKESNAEEIKRKAKGISKTRNTSSSSDTASSSSEESSSDSKSVSDSRSDSDSGKSRSATSSKKEEKTAQDRKTASKQDVFLLDLDDFHPVTTPVAVPTAAVLSPSLTADLEGLSLSGSSVIDVTTQVFVPTKTHEMLHRMTGKGLSAHYHFSRQPDMFGDHMVSVQVTVTNTTDQKIENIHIGEAKLPLGMRIHEFNPIECLEPGGSATVSMGIDFCDSTQTASFQLCTKDDHFNVNIQPPVGELLLPVTMSEKDFKKEQGMLTGMNETSATIAVAPQNSTSLVIIEKVVKAANLGVVPSGQDNIHRFAAKTVHSGSLMLVTVELKESSTAQLIINTEKTVIGSVLLRELKPVLSQG</sequence>
<dbReference type="Pfam" id="PF01602">
    <property type="entry name" value="Adaptin_N"/>
    <property type="match status" value="1"/>
</dbReference>
<dbReference type="Pfam" id="PF14797">
    <property type="entry name" value="SEEEED"/>
    <property type="match status" value="1"/>
</dbReference>
<dbReference type="Pfam" id="PF24080">
    <property type="entry name" value="AP3B1_C_2"/>
    <property type="match status" value="1"/>
</dbReference>
<evidence type="ECO:0000256" key="9">
    <source>
        <dbReference type="ARBA" id="ARBA00023329"/>
    </source>
</evidence>
<dbReference type="InterPro" id="IPR011989">
    <property type="entry name" value="ARM-like"/>
</dbReference>
<dbReference type="SMART" id="SM01020">
    <property type="entry name" value="B2-adapt-app_C"/>
    <property type="match status" value="1"/>
</dbReference>
<evidence type="ECO:0000256" key="3">
    <source>
        <dbReference type="ARBA" id="ARBA00006613"/>
    </source>
</evidence>
<protein>
    <recommendedName>
        <fullName evidence="11">AP-3 complex subunit beta</fullName>
    </recommendedName>
</protein>
<dbReference type="InterPro" id="IPR026739">
    <property type="entry name" value="AP_beta"/>
</dbReference>
<reference evidence="15" key="1">
    <citation type="submission" date="2018-09" db="EMBL/GenBank/DDBJ databases">
        <title>Common duck and Muscovy duck high density SNP chip.</title>
        <authorList>
            <person name="Vignal A."/>
            <person name="Thebault N."/>
            <person name="Warren W.C."/>
        </authorList>
    </citation>
    <scope>NUCLEOTIDE SEQUENCE [LARGE SCALE GENOMIC DNA]</scope>
</reference>
<dbReference type="InterPro" id="IPR029394">
    <property type="entry name" value="AP3B1_Ser"/>
</dbReference>
<evidence type="ECO:0000313" key="16">
    <source>
        <dbReference type="Proteomes" id="UP000694556"/>
    </source>
</evidence>
<dbReference type="Gene3D" id="1.25.10.10">
    <property type="entry name" value="Leucine-rich Repeat Variant"/>
    <property type="match status" value="1"/>
</dbReference>
<keyword evidence="4 11" id="KW-0813">Transport</keyword>
<feature type="compositionally biased region" description="Basic and acidic residues" evidence="12">
    <location>
        <begin position="759"/>
        <end position="772"/>
    </location>
</feature>
<organism evidence="15 16">
    <name type="scientific">Cairina moschata</name>
    <name type="common">Muscovy duck</name>
    <dbReference type="NCBI Taxonomy" id="8855"/>
    <lineage>
        <taxon>Eukaryota</taxon>
        <taxon>Metazoa</taxon>
        <taxon>Chordata</taxon>
        <taxon>Craniata</taxon>
        <taxon>Vertebrata</taxon>
        <taxon>Euteleostomi</taxon>
        <taxon>Archelosauria</taxon>
        <taxon>Archosauria</taxon>
        <taxon>Dinosauria</taxon>
        <taxon>Saurischia</taxon>
        <taxon>Theropoda</taxon>
        <taxon>Coelurosauria</taxon>
        <taxon>Aves</taxon>
        <taxon>Neognathae</taxon>
        <taxon>Galloanserae</taxon>
        <taxon>Anseriformes</taxon>
        <taxon>Anatidae</taxon>
        <taxon>Anatinae</taxon>
        <taxon>Cairina</taxon>
    </lineage>
</organism>
<feature type="compositionally biased region" description="Basic and acidic residues" evidence="12">
    <location>
        <begin position="656"/>
        <end position="665"/>
    </location>
</feature>
<feature type="compositionally biased region" description="Low complexity" evidence="12">
    <location>
        <begin position="644"/>
        <end position="654"/>
    </location>
</feature>
<dbReference type="GO" id="GO:0005794">
    <property type="term" value="C:Golgi apparatus"/>
    <property type="evidence" value="ECO:0007669"/>
    <property type="project" value="UniProtKB-SubCell"/>
</dbReference>
<feature type="compositionally biased region" description="Low complexity" evidence="12">
    <location>
        <begin position="668"/>
        <end position="678"/>
    </location>
</feature>
<keyword evidence="5" id="KW-0597">Phosphoprotein</keyword>
<dbReference type="SMART" id="SM01355">
    <property type="entry name" value="AP3B1_C"/>
    <property type="match status" value="1"/>
</dbReference>
<evidence type="ECO:0000256" key="2">
    <source>
        <dbReference type="ARBA" id="ARBA00004555"/>
    </source>
</evidence>
<dbReference type="Proteomes" id="UP000694556">
    <property type="component" value="Chromosome Z"/>
</dbReference>
<dbReference type="InterPro" id="IPR056314">
    <property type="entry name" value="AP3B1/2_C"/>
</dbReference>
<evidence type="ECO:0000313" key="15">
    <source>
        <dbReference type="Ensembl" id="ENSCMMP00000008670.1"/>
    </source>
</evidence>
<keyword evidence="7" id="KW-0333">Golgi apparatus</keyword>
<feature type="domain" description="AP-3 complex subunit beta C-terminal" evidence="14">
    <location>
        <begin position="772"/>
        <end position="919"/>
    </location>
</feature>
<keyword evidence="16" id="KW-1185">Reference proteome</keyword>
<dbReference type="GO" id="GO:0030665">
    <property type="term" value="C:clathrin-coated vesicle membrane"/>
    <property type="evidence" value="ECO:0007669"/>
    <property type="project" value="UniProtKB-SubCell"/>
</dbReference>
<dbReference type="InterPro" id="IPR029390">
    <property type="entry name" value="AP3B_C"/>
</dbReference>
<reference evidence="15" key="3">
    <citation type="submission" date="2025-09" db="UniProtKB">
        <authorList>
            <consortium name="Ensembl"/>
        </authorList>
    </citation>
    <scope>IDENTIFICATION</scope>
</reference>
<evidence type="ECO:0000256" key="5">
    <source>
        <dbReference type="ARBA" id="ARBA00022553"/>
    </source>
</evidence>
<evidence type="ECO:0000256" key="6">
    <source>
        <dbReference type="ARBA" id="ARBA00022927"/>
    </source>
</evidence>
<evidence type="ECO:0000259" key="14">
    <source>
        <dbReference type="SMART" id="SM01355"/>
    </source>
</evidence>
<evidence type="ECO:0000256" key="10">
    <source>
        <dbReference type="ARBA" id="ARBA00023570"/>
    </source>
</evidence>
<reference evidence="15" key="2">
    <citation type="submission" date="2025-08" db="UniProtKB">
        <authorList>
            <consortium name="Ensembl"/>
        </authorList>
    </citation>
    <scope>IDENTIFICATION</scope>
</reference>
<feature type="region of interest" description="Disordered" evidence="12">
    <location>
        <begin position="625"/>
        <end position="772"/>
    </location>
</feature>
<accession>A0A8C3BQ87</accession>
<dbReference type="PANTHER" id="PTHR11134">
    <property type="entry name" value="ADAPTOR COMPLEX SUBUNIT BETA FAMILY MEMBER"/>
    <property type="match status" value="1"/>
</dbReference>
<dbReference type="Ensembl" id="ENSCMMT00000009560.1">
    <property type="protein sequence ID" value="ENSCMMP00000008670.1"/>
    <property type="gene ID" value="ENSCMMG00000005298.1"/>
</dbReference>
<evidence type="ECO:0000256" key="1">
    <source>
        <dbReference type="ARBA" id="ARBA00004145"/>
    </source>
</evidence>
<evidence type="ECO:0000256" key="8">
    <source>
        <dbReference type="ARBA" id="ARBA00023136"/>
    </source>
</evidence>
<evidence type="ECO:0000259" key="13">
    <source>
        <dbReference type="SMART" id="SM01020"/>
    </source>
</evidence>
<evidence type="ECO:0000256" key="7">
    <source>
        <dbReference type="ARBA" id="ARBA00023034"/>
    </source>
</evidence>
<feature type="domain" description="Beta-adaptin appendage C-terminal subdomain" evidence="13">
    <location>
        <begin position="943"/>
        <end position="1053"/>
    </location>
</feature>
<name>A0A8C3BQ87_CAIMO</name>
<dbReference type="AlphaFoldDB" id="A0A8C3BQ87"/>
<evidence type="ECO:0000256" key="4">
    <source>
        <dbReference type="ARBA" id="ARBA00022448"/>
    </source>
</evidence>
<dbReference type="InterPro" id="IPR015151">
    <property type="entry name" value="B-adaptin_app_sub_C"/>
</dbReference>
<keyword evidence="6 11" id="KW-0653">Protein transport</keyword>
<dbReference type="GO" id="GO:0016192">
    <property type="term" value="P:vesicle-mediated transport"/>
    <property type="evidence" value="ECO:0007669"/>
    <property type="project" value="InterPro"/>
</dbReference>
<dbReference type="InterPro" id="IPR002553">
    <property type="entry name" value="Clathrin/coatomer_adapt-like_N"/>
</dbReference>
<keyword evidence="9" id="KW-0968">Cytoplasmic vesicle</keyword>
<feature type="compositionally biased region" description="Low complexity" evidence="12">
    <location>
        <begin position="721"/>
        <end position="739"/>
    </location>
</feature>
<proteinExistence type="inferred from homology"/>
<dbReference type="Pfam" id="PF14796">
    <property type="entry name" value="AP3B1_C"/>
    <property type="match status" value="1"/>
</dbReference>
<evidence type="ECO:0000256" key="11">
    <source>
        <dbReference type="PIRNR" id="PIRNR037096"/>
    </source>
</evidence>
<dbReference type="GO" id="GO:0030123">
    <property type="term" value="C:AP-3 adaptor complex"/>
    <property type="evidence" value="ECO:0007669"/>
    <property type="project" value="UniProtKB-UniRule"/>
</dbReference>
<dbReference type="PIRSF" id="PIRSF037096">
    <property type="entry name" value="AP3_complex_beta"/>
    <property type="match status" value="1"/>
</dbReference>
<comment type="function">
    <text evidence="10">Subunit of non-clathrin- and clathrin-associated adaptor protein complex 3 (AP-3) that plays a role in protein sorting in the late-Golgi/trans-Golgi network (TGN) and/or endosomes. The AP complexes mediate both the recruitment of clathrin to membranes and the recognition of sorting signals within the cytosolic tails of transmembrane cargo molecules. AP-3 appears to be involved in the sorting of a subset of transmembrane proteins targeted to lysosomes and lysosome-related organelles. In concert with the BLOC-1 complex, AP-3 is required to target cargos into vesicles assembled at cell bodies for delivery into neurites and nerve terminals.</text>
</comment>
<keyword evidence="8 11" id="KW-0472">Membrane</keyword>
<feature type="compositionally biased region" description="Basic and acidic residues" evidence="12">
    <location>
        <begin position="740"/>
        <end position="752"/>
    </location>
</feature>
<evidence type="ECO:0000256" key="12">
    <source>
        <dbReference type="SAM" id="MobiDB-lite"/>
    </source>
</evidence>